<reference evidence="1" key="1">
    <citation type="journal article" date="2022" name="bioRxiv">
        <title>Sequencing and chromosome-scale assembly of the giantPleurodeles waltlgenome.</title>
        <authorList>
            <person name="Brown T."/>
            <person name="Elewa A."/>
            <person name="Iarovenko S."/>
            <person name="Subramanian E."/>
            <person name="Araus A.J."/>
            <person name="Petzold A."/>
            <person name="Susuki M."/>
            <person name="Suzuki K.-i.T."/>
            <person name="Hayashi T."/>
            <person name="Toyoda A."/>
            <person name="Oliveira C."/>
            <person name="Osipova E."/>
            <person name="Leigh N.D."/>
            <person name="Simon A."/>
            <person name="Yun M.H."/>
        </authorList>
    </citation>
    <scope>NUCLEOTIDE SEQUENCE</scope>
    <source>
        <strain evidence="1">20211129_DDA</strain>
        <tissue evidence="1">Liver</tissue>
    </source>
</reference>
<keyword evidence="2" id="KW-1185">Reference proteome</keyword>
<dbReference type="EMBL" id="JANPWB010000003">
    <property type="protein sequence ID" value="KAJ1198097.1"/>
    <property type="molecule type" value="Genomic_DNA"/>
</dbReference>
<dbReference type="Proteomes" id="UP001066276">
    <property type="component" value="Chromosome 2_1"/>
</dbReference>
<gene>
    <name evidence="1" type="ORF">NDU88_001941</name>
</gene>
<sequence length="111" mass="13145">MVEEELGGFTWLVCHFLPLVIEAGGHVIQRYHTEARRLRWAKVLYHLQRIYNTLRNYPQLKHRWADLIAREENLLDGLGIVIGGPLAANMNPIQIREFQRSEMRYRHLLDV</sequence>
<name>A0AAV7V9S5_PLEWA</name>
<comment type="caution">
    <text evidence="1">The sequence shown here is derived from an EMBL/GenBank/DDBJ whole genome shotgun (WGS) entry which is preliminary data.</text>
</comment>
<evidence type="ECO:0000313" key="1">
    <source>
        <dbReference type="EMBL" id="KAJ1198097.1"/>
    </source>
</evidence>
<dbReference type="AlphaFoldDB" id="A0AAV7V9S5"/>
<protein>
    <submittedName>
        <fullName evidence="1">Uncharacterized protein</fullName>
    </submittedName>
</protein>
<proteinExistence type="predicted"/>
<evidence type="ECO:0000313" key="2">
    <source>
        <dbReference type="Proteomes" id="UP001066276"/>
    </source>
</evidence>
<organism evidence="1 2">
    <name type="scientific">Pleurodeles waltl</name>
    <name type="common">Iberian ribbed newt</name>
    <dbReference type="NCBI Taxonomy" id="8319"/>
    <lineage>
        <taxon>Eukaryota</taxon>
        <taxon>Metazoa</taxon>
        <taxon>Chordata</taxon>
        <taxon>Craniata</taxon>
        <taxon>Vertebrata</taxon>
        <taxon>Euteleostomi</taxon>
        <taxon>Amphibia</taxon>
        <taxon>Batrachia</taxon>
        <taxon>Caudata</taxon>
        <taxon>Salamandroidea</taxon>
        <taxon>Salamandridae</taxon>
        <taxon>Pleurodelinae</taxon>
        <taxon>Pleurodeles</taxon>
    </lineage>
</organism>
<accession>A0AAV7V9S5</accession>